<dbReference type="Pfam" id="PF25209">
    <property type="entry name" value="Phage_capsid_4"/>
    <property type="match status" value="1"/>
</dbReference>
<accession>A0A0F9RDY4</accession>
<dbReference type="AlphaFoldDB" id="A0A0F9RDY4"/>
<gene>
    <name evidence="2" type="ORF">LCGC14_0606010</name>
</gene>
<protein>
    <recommendedName>
        <fullName evidence="3">Bacteriophage Mu GpT domain-containing protein</fullName>
    </recommendedName>
</protein>
<evidence type="ECO:0000313" key="2">
    <source>
        <dbReference type="EMBL" id="KKN53089.1"/>
    </source>
</evidence>
<feature type="region of interest" description="Disordered" evidence="1">
    <location>
        <begin position="262"/>
        <end position="288"/>
    </location>
</feature>
<feature type="compositionally biased region" description="Basic and acidic residues" evidence="1">
    <location>
        <begin position="262"/>
        <end position="272"/>
    </location>
</feature>
<sequence length="764" mass="85033">MLERLLTRAEPDQRRDMISRTITLRADTLDEAERSVEVVMSTEDKVTVFDWNRWGMIDEVLLSRGAELPEQIPLLETHRRYSIDDVLGSVRRMRIEGDQTMGRAYFARDDQRADASWNKVRQGHVDSVSVGYRSIEFTDIEPNTTKTVAGRQYKAGSRPLRITTRWQVKELSLVPIGADPRAKIREESPPIAKENQVNPKLRKYLEAIGLRTEATDEQIRAFMDALGGQQRQIVDVLAIEPGDDATKHLQRLSLEGLGVKADEPWKPLERQETPPANPPTPLERNDGPAPLNEEAIRQQAIADERTRVEMIRRVVGDDGDDEFVQRAISEGWNEERTSRETLTRMREDRTPAVGGIHPRSHETDCNARTLAAGLLIGQGLDPTKHSFHRGERTPRRADGFTEQEADHGDRFSRMPAIDLCRECIRMDGGRMSRDPEDTVRAAVSGTSLSSVFTTNVYARLMAAWETVGDTTNGWCDEEDVPNFLAQEEVTLEADAQLERLPSGDTAKHATASDSSETYKIARYAKQFVVDEQTIIDDRLGAIMRMPAEMGENARKLRPELVYALILENPTMTDTGAVFNDTAVTTTGGHANLTIAALGAEGLRAAITAMVVQRLGRTTTKPGDSLNIRPNYLIVPPDLEWTARALLSSANLIKLFADSADPLFAPINLIAQEGITLVIDSRIDAIGVTDPKTKTVRTGTATNWFLAEGGSRGLRVAYRRGTNRAPSVRSFVLTQGQWGLGWDINMDIGAAFTEYRTWHKSTGAG</sequence>
<evidence type="ECO:0000256" key="1">
    <source>
        <dbReference type="SAM" id="MobiDB-lite"/>
    </source>
</evidence>
<evidence type="ECO:0008006" key="3">
    <source>
        <dbReference type="Google" id="ProtNLM"/>
    </source>
</evidence>
<organism evidence="2">
    <name type="scientific">marine sediment metagenome</name>
    <dbReference type="NCBI Taxonomy" id="412755"/>
    <lineage>
        <taxon>unclassified sequences</taxon>
        <taxon>metagenomes</taxon>
        <taxon>ecological metagenomes</taxon>
    </lineage>
</organism>
<comment type="caution">
    <text evidence="2">The sequence shown here is derived from an EMBL/GenBank/DDBJ whole genome shotgun (WGS) entry which is preliminary data.</text>
</comment>
<dbReference type="EMBL" id="LAZR01000989">
    <property type="protein sequence ID" value="KKN53089.1"/>
    <property type="molecule type" value="Genomic_DNA"/>
</dbReference>
<name>A0A0F9RDY4_9ZZZZ</name>
<proteinExistence type="predicted"/>
<reference evidence="2" key="1">
    <citation type="journal article" date="2015" name="Nature">
        <title>Complex archaea that bridge the gap between prokaryotes and eukaryotes.</title>
        <authorList>
            <person name="Spang A."/>
            <person name="Saw J.H."/>
            <person name="Jorgensen S.L."/>
            <person name="Zaremba-Niedzwiedzka K."/>
            <person name="Martijn J."/>
            <person name="Lind A.E."/>
            <person name="van Eijk R."/>
            <person name="Schleper C."/>
            <person name="Guy L."/>
            <person name="Ettema T.J."/>
        </authorList>
    </citation>
    <scope>NUCLEOTIDE SEQUENCE</scope>
</reference>